<comment type="caution">
    <text evidence="1">The sequence shown here is derived from an EMBL/GenBank/DDBJ whole genome shotgun (WGS) entry which is preliminary data.</text>
</comment>
<sequence length="365" mass="43432">MILAGVDLWVSWATERLTDWKKEIAPVSISEQCICSYFSTSEWLNKLVIDTLELLRYFDKEAELDISKMQAIFNELFDKIKVPTYDQLKLFLYFKNTLCYTDNSFVASKCVLSRIMNTPFDINQDKRKWIIFGNIYKDNLIHLLYQPDEDNNMPSEQIAKQYELLKRYLFVKHPVRYHRNVIETFNEMFGTTMKIKIGQHLVYYTTELPGIVSDNKIETLDQLIASESVYCDIFEDGEYSEDLINYNPIWWSKAALLNAKQCIIASYDKNNDCIKNIYKFNIDKFEDKTKYENLWSPDAAWNFLKDFLQFVKDSVNSIPNKFRQNCFWKFQSFPNDEPFVSCEIFHLKIENNEEIWKPIDKNIFT</sequence>
<gene>
    <name evidence="1" type="ORF">O3M35_008095</name>
</gene>
<keyword evidence="2" id="KW-1185">Reference proteome</keyword>
<name>A0AAW1D7X7_9HEMI</name>
<proteinExistence type="predicted"/>
<reference evidence="1 2" key="1">
    <citation type="submission" date="2022-12" db="EMBL/GenBank/DDBJ databases">
        <title>Chromosome-level genome assembly of true bugs.</title>
        <authorList>
            <person name="Ma L."/>
            <person name="Li H."/>
        </authorList>
    </citation>
    <scope>NUCLEOTIDE SEQUENCE [LARGE SCALE GENOMIC DNA]</scope>
    <source>
        <strain evidence="1">Lab_2022b</strain>
    </source>
</reference>
<evidence type="ECO:0008006" key="3">
    <source>
        <dbReference type="Google" id="ProtNLM"/>
    </source>
</evidence>
<dbReference type="AlphaFoldDB" id="A0AAW1D7X7"/>
<dbReference type="Proteomes" id="UP001461498">
    <property type="component" value="Unassembled WGS sequence"/>
</dbReference>
<organism evidence="1 2">
    <name type="scientific">Rhynocoris fuscipes</name>
    <dbReference type="NCBI Taxonomy" id="488301"/>
    <lineage>
        <taxon>Eukaryota</taxon>
        <taxon>Metazoa</taxon>
        <taxon>Ecdysozoa</taxon>
        <taxon>Arthropoda</taxon>
        <taxon>Hexapoda</taxon>
        <taxon>Insecta</taxon>
        <taxon>Pterygota</taxon>
        <taxon>Neoptera</taxon>
        <taxon>Paraneoptera</taxon>
        <taxon>Hemiptera</taxon>
        <taxon>Heteroptera</taxon>
        <taxon>Panheteroptera</taxon>
        <taxon>Cimicomorpha</taxon>
        <taxon>Reduviidae</taxon>
        <taxon>Harpactorinae</taxon>
        <taxon>Harpactorini</taxon>
        <taxon>Rhynocoris</taxon>
    </lineage>
</organism>
<evidence type="ECO:0000313" key="2">
    <source>
        <dbReference type="Proteomes" id="UP001461498"/>
    </source>
</evidence>
<protein>
    <recommendedName>
        <fullName evidence="3">PIN domain-containing protein</fullName>
    </recommendedName>
</protein>
<evidence type="ECO:0000313" key="1">
    <source>
        <dbReference type="EMBL" id="KAK9506099.1"/>
    </source>
</evidence>
<accession>A0AAW1D7X7</accession>
<dbReference type="EMBL" id="JAPXFL010000005">
    <property type="protein sequence ID" value="KAK9506099.1"/>
    <property type="molecule type" value="Genomic_DNA"/>
</dbReference>